<dbReference type="VEuPathDB" id="FungiDB:F503_07038"/>
<dbReference type="Proteomes" id="UP000016923">
    <property type="component" value="Unassembled WGS sequence"/>
</dbReference>
<gene>
    <name evidence="1" type="ORF">F503_07038</name>
</gene>
<organism evidence="1 2">
    <name type="scientific">Ophiostoma piceae (strain UAMH 11346)</name>
    <name type="common">Sap stain fungus</name>
    <dbReference type="NCBI Taxonomy" id="1262450"/>
    <lineage>
        <taxon>Eukaryota</taxon>
        <taxon>Fungi</taxon>
        <taxon>Dikarya</taxon>
        <taxon>Ascomycota</taxon>
        <taxon>Pezizomycotina</taxon>
        <taxon>Sordariomycetes</taxon>
        <taxon>Sordariomycetidae</taxon>
        <taxon>Ophiostomatales</taxon>
        <taxon>Ophiostomataceae</taxon>
        <taxon>Ophiostoma</taxon>
    </lineage>
</organism>
<keyword evidence="2" id="KW-1185">Reference proteome</keyword>
<dbReference type="EMBL" id="KE148147">
    <property type="protein sequence ID" value="EPE09262.1"/>
    <property type="molecule type" value="Genomic_DNA"/>
</dbReference>
<dbReference type="AlphaFoldDB" id="S3C8V1"/>
<name>S3C8V1_OPHP1</name>
<accession>S3C8V1</accession>
<evidence type="ECO:0000313" key="2">
    <source>
        <dbReference type="Proteomes" id="UP000016923"/>
    </source>
</evidence>
<proteinExistence type="predicted"/>
<dbReference type="HOGENOM" id="CLU_1098789_0_0_1"/>
<evidence type="ECO:0000313" key="1">
    <source>
        <dbReference type="EMBL" id="EPE09262.1"/>
    </source>
</evidence>
<sequence length="253" mass="27661">MVKRRAWRGLQVRRPEVDEGGQWRKERPSSQAQGGSAEMVDFICILSAEYTLHEAVCAVRSLQRSTRRHEGQGAVPALTAMKIGVGWPVHASGTGVARCDWLDVGLGADGEEGGKCGGRDLAVAARVASNKDTNRQKEPGKAVYSTIGVYSTKLNQNQTQMLRYVDSVPAVELTINTGTDTTDDRQSCNKVRRYSTRWDNRSSTRRLRSGSAVDPGAALRFMANKISANGNEIAWAAAPFFYQRSPRQGGCQV</sequence>
<reference evidence="1 2" key="1">
    <citation type="journal article" date="2013" name="BMC Genomics">
        <title>The genome and transcriptome of the pine saprophyte Ophiostoma piceae, and a comparison with the bark beetle-associated pine pathogen Grosmannia clavigera.</title>
        <authorList>
            <person name="Haridas S."/>
            <person name="Wang Y."/>
            <person name="Lim L."/>
            <person name="Massoumi Alamouti S."/>
            <person name="Jackman S."/>
            <person name="Docking R."/>
            <person name="Robertson G."/>
            <person name="Birol I."/>
            <person name="Bohlmann J."/>
            <person name="Breuil C."/>
        </authorList>
    </citation>
    <scope>NUCLEOTIDE SEQUENCE [LARGE SCALE GENOMIC DNA]</scope>
    <source>
        <strain evidence="1 2">UAMH 11346</strain>
    </source>
</reference>
<protein>
    <submittedName>
        <fullName evidence="1">Uncharacterized protein</fullName>
    </submittedName>
</protein>